<keyword evidence="3 6" id="KW-0812">Transmembrane</keyword>
<evidence type="ECO:0000256" key="3">
    <source>
        <dbReference type="ARBA" id="ARBA00022692"/>
    </source>
</evidence>
<feature type="transmembrane region" description="Helical" evidence="6">
    <location>
        <begin position="175"/>
        <end position="196"/>
    </location>
</feature>
<dbReference type="Proteomes" id="UP000069906">
    <property type="component" value="Chromosome"/>
</dbReference>
<proteinExistence type="predicted"/>
<evidence type="ECO:0000313" key="8">
    <source>
        <dbReference type="EMBL" id="ALG82636.1"/>
    </source>
</evidence>
<dbReference type="KEGG" id="hsf:HLASA_1756"/>
<keyword evidence="2" id="KW-1003">Cell membrane</keyword>
<evidence type="ECO:0000256" key="4">
    <source>
        <dbReference type="ARBA" id="ARBA00022989"/>
    </source>
</evidence>
<evidence type="ECO:0000256" key="2">
    <source>
        <dbReference type="ARBA" id="ARBA00022475"/>
    </source>
</evidence>
<dbReference type="PIRSF" id="PIRSF035875">
    <property type="entry name" value="RNase_BN"/>
    <property type="match status" value="1"/>
</dbReference>
<keyword evidence="4 6" id="KW-1133">Transmembrane helix</keyword>
<dbReference type="PANTHER" id="PTHR30213">
    <property type="entry name" value="INNER MEMBRANE PROTEIN YHJD"/>
    <property type="match status" value="1"/>
</dbReference>
<evidence type="ECO:0000256" key="5">
    <source>
        <dbReference type="ARBA" id="ARBA00023136"/>
    </source>
</evidence>
<accession>A0A0F7PBY9</accession>
<feature type="transmembrane region" description="Helical" evidence="6">
    <location>
        <begin position="40"/>
        <end position="62"/>
    </location>
</feature>
<gene>
    <name evidence="8" type="ORF">HLASA_1756</name>
    <name evidence="7" type="ORF">HLASF_1770</name>
</gene>
<evidence type="ECO:0000256" key="1">
    <source>
        <dbReference type="ARBA" id="ARBA00004651"/>
    </source>
</evidence>
<keyword evidence="10" id="KW-1185">Reference proteome</keyword>
<sequence>MSRDTQIGRYVPAPLGGAVSTSRGVVALAVRNLTYLAAGVAFYAFVAIIPVILLAVAVASFVGGEELAGRVTGMLSHHLSFAGQDNMTQAFTRTSGRGAASVVGFLGLVWSALKFFRGLEQAFDELYLNDADTSFLKQVMNGFVVVVGIALAVGLVVAVGLALSVLSLEVPFVNVLGSLWLMAVPGLAFLPIYYVLPPVDLSIHEVSPGAAVGAGGWVLLQNAFRLYAANGARYGAYGMIGAAFLFVTWLYFSSIVVLLGGAVNAVPREARLEIGELPR</sequence>
<dbReference type="AlphaFoldDB" id="A0A0F7PBY9"/>
<dbReference type="EMBL" id="CP008874">
    <property type="protein sequence ID" value="AKH98242.1"/>
    <property type="molecule type" value="Genomic_DNA"/>
</dbReference>
<dbReference type="InterPro" id="IPR017039">
    <property type="entry name" value="Virul_fac_BrkB"/>
</dbReference>
<dbReference type="PATRIC" id="fig|1604004.4.peg.1850"/>
<dbReference type="Proteomes" id="UP000060390">
    <property type="component" value="Chromosome"/>
</dbReference>
<keyword evidence="5 6" id="KW-0472">Membrane</keyword>
<dbReference type="HOGENOM" id="CLU_045539_1_0_2"/>
<evidence type="ECO:0000313" key="9">
    <source>
        <dbReference type="Proteomes" id="UP000060390"/>
    </source>
</evidence>
<dbReference type="STRING" id="1604004.HLASA_1756"/>
<protein>
    <submittedName>
        <fullName evidence="7">Ribonuclease BN</fullName>
    </submittedName>
</protein>
<dbReference type="GeneID" id="26011092"/>
<reference evidence="9" key="2">
    <citation type="submission" date="2015-05" db="EMBL/GenBank/DDBJ databases">
        <title>Complete genome sequence of Halanaeroarchaeum sulfurireducens type strain M27-SA2, a sulfate-reducer haloarchaeon from marine anoxic lake Medee.</title>
        <authorList>
            <person name="Messina E."/>
            <person name="Kublanov I.V."/>
            <person name="Toshchakov S."/>
            <person name="Arcadi E."/>
            <person name="La Spada G."/>
            <person name="La Cono V."/>
            <person name="Yakimov M.M."/>
        </authorList>
    </citation>
    <scope>NUCLEOTIDE SEQUENCE [LARGE SCALE GENOMIC DNA]</scope>
    <source>
        <strain evidence="9">M27-SA2</strain>
    </source>
</reference>
<feature type="transmembrane region" description="Helical" evidence="6">
    <location>
        <begin position="139"/>
        <end position="163"/>
    </location>
</feature>
<name>A0A0F7PBY9_9EURY</name>
<dbReference type="OrthoDB" id="204872at2157"/>
<dbReference type="KEGG" id="hsu:HLASF_1770"/>
<evidence type="ECO:0000256" key="6">
    <source>
        <dbReference type="SAM" id="Phobius"/>
    </source>
</evidence>
<dbReference type="EMBL" id="CP011564">
    <property type="protein sequence ID" value="ALG82636.1"/>
    <property type="molecule type" value="Genomic_DNA"/>
</dbReference>
<dbReference type="PANTHER" id="PTHR30213:SF0">
    <property type="entry name" value="UPF0761 MEMBRANE PROTEIN YIHY"/>
    <property type="match status" value="1"/>
</dbReference>
<dbReference type="RefSeq" id="WP_050048917.1">
    <property type="nucleotide sequence ID" value="NZ_CP008874.1"/>
</dbReference>
<dbReference type="Pfam" id="PF03631">
    <property type="entry name" value="Virul_fac_BrkB"/>
    <property type="match status" value="1"/>
</dbReference>
<organism evidence="7 10">
    <name type="scientific">Halanaeroarchaeum sulfurireducens</name>
    <dbReference type="NCBI Taxonomy" id="1604004"/>
    <lineage>
        <taxon>Archaea</taxon>
        <taxon>Methanobacteriati</taxon>
        <taxon>Methanobacteriota</taxon>
        <taxon>Stenosarchaea group</taxon>
        <taxon>Halobacteria</taxon>
        <taxon>Halobacteriales</taxon>
        <taxon>Halobacteriaceae</taxon>
        <taxon>Halanaeroarchaeum</taxon>
    </lineage>
</organism>
<feature type="transmembrane region" description="Helical" evidence="6">
    <location>
        <begin position="240"/>
        <end position="263"/>
    </location>
</feature>
<reference evidence="8 9" key="3">
    <citation type="journal article" date="2016" name="Stand. Genomic Sci.">
        <title>Complete genome sequence of 'Halanaeroarchaeum sulfurireducens' M27-SA2, a sulfur-reducing and acetate-oxidizing haloarchaeon from the deep-sea hypersaline anoxic lake Medee.</title>
        <authorList>
            <person name="Messina E."/>
            <person name="Sorokin D.Y."/>
            <person name="Kublanov I.V."/>
            <person name="Toshchakov S."/>
            <person name="Lopatina A."/>
            <person name="Arcadi E."/>
            <person name="Smedile F."/>
            <person name="La Spada G."/>
            <person name="La Cono V."/>
            <person name="Yakimov M.M."/>
        </authorList>
    </citation>
    <scope>NUCLEOTIDE SEQUENCE [LARGE SCALE GENOMIC DNA]</scope>
    <source>
        <strain evidence="8 9">M27-SA2</strain>
    </source>
</reference>
<comment type="subcellular location">
    <subcellularLocation>
        <location evidence="1">Cell membrane</location>
        <topology evidence="1">Multi-pass membrane protein</topology>
    </subcellularLocation>
</comment>
<reference evidence="7 10" key="1">
    <citation type="journal article" date="2015" name="ISME J.">
        <title>Elemental sulfur and acetate can support life of a novel strictly anaerobic haloarchaeon.</title>
        <authorList>
            <person name="Sorokin D.Y."/>
            <person name="Kublanov I.V."/>
            <person name="Gavrilov S.N."/>
            <person name="Rojo D."/>
            <person name="Roman P."/>
            <person name="Golyshin P.N."/>
            <person name="Slepak V.Z."/>
            <person name="Smedile F."/>
            <person name="Ferrer M."/>
            <person name="Messina E."/>
            <person name="La Cono V."/>
            <person name="Yakimov M.M."/>
        </authorList>
    </citation>
    <scope>NUCLEOTIDE SEQUENCE [LARGE SCALE GENOMIC DNA]</scope>
    <source>
        <strain evidence="7 10">HSR2</strain>
    </source>
</reference>
<evidence type="ECO:0000313" key="7">
    <source>
        <dbReference type="EMBL" id="AKH98242.1"/>
    </source>
</evidence>
<dbReference type="GO" id="GO:0005886">
    <property type="term" value="C:plasma membrane"/>
    <property type="evidence" value="ECO:0007669"/>
    <property type="project" value="UniProtKB-SubCell"/>
</dbReference>
<evidence type="ECO:0000313" key="10">
    <source>
        <dbReference type="Proteomes" id="UP000069906"/>
    </source>
</evidence>